<dbReference type="InterPro" id="IPR051262">
    <property type="entry name" value="SMP-30/CGR1_Lactonase"/>
</dbReference>
<dbReference type="Proteomes" id="UP000184513">
    <property type="component" value="Unassembled WGS sequence"/>
</dbReference>
<gene>
    <name evidence="3" type="ORF">SAMN04488057_103185</name>
</gene>
<dbReference type="SUPFAM" id="SSF63829">
    <property type="entry name" value="Calcium-dependent phosphotriesterase"/>
    <property type="match status" value="1"/>
</dbReference>
<dbReference type="Gene3D" id="2.120.10.30">
    <property type="entry name" value="TolB, C-terminal domain"/>
    <property type="match status" value="1"/>
</dbReference>
<proteinExistence type="predicted"/>
<organism evidence="3 4">
    <name type="scientific">Cyclobacterium lianum</name>
    <dbReference type="NCBI Taxonomy" id="388280"/>
    <lineage>
        <taxon>Bacteria</taxon>
        <taxon>Pseudomonadati</taxon>
        <taxon>Bacteroidota</taxon>
        <taxon>Cytophagia</taxon>
        <taxon>Cytophagales</taxon>
        <taxon>Cyclobacteriaceae</taxon>
        <taxon>Cyclobacterium</taxon>
    </lineage>
</organism>
<accession>A0A1M7LA21</accession>
<evidence type="ECO:0000256" key="1">
    <source>
        <dbReference type="ARBA" id="ARBA00022801"/>
    </source>
</evidence>
<protein>
    <submittedName>
        <fullName evidence="3">Gluconolactonase</fullName>
    </submittedName>
</protein>
<evidence type="ECO:0000313" key="4">
    <source>
        <dbReference type="Proteomes" id="UP000184513"/>
    </source>
</evidence>
<dbReference type="Pfam" id="PF08450">
    <property type="entry name" value="SGL"/>
    <property type="match status" value="1"/>
</dbReference>
<dbReference type="GO" id="GO:0016787">
    <property type="term" value="F:hydrolase activity"/>
    <property type="evidence" value="ECO:0007669"/>
    <property type="project" value="UniProtKB-KW"/>
</dbReference>
<reference evidence="3 4" key="1">
    <citation type="submission" date="2016-11" db="EMBL/GenBank/DDBJ databases">
        <authorList>
            <person name="Jaros S."/>
            <person name="Januszkiewicz K."/>
            <person name="Wedrychowicz H."/>
        </authorList>
    </citation>
    <scope>NUCLEOTIDE SEQUENCE [LARGE SCALE GENOMIC DNA]</scope>
    <source>
        <strain evidence="3 4">CGMCC 1.6102</strain>
    </source>
</reference>
<dbReference type="PROSITE" id="PS51257">
    <property type="entry name" value="PROKAR_LIPOPROTEIN"/>
    <property type="match status" value="1"/>
</dbReference>
<name>A0A1M7LA21_9BACT</name>
<evidence type="ECO:0000259" key="2">
    <source>
        <dbReference type="Pfam" id="PF08450"/>
    </source>
</evidence>
<dbReference type="InterPro" id="IPR011042">
    <property type="entry name" value="6-blade_b-propeller_TolB-like"/>
</dbReference>
<dbReference type="InterPro" id="IPR013658">
    <property type="entry name" value="SGL"/>
</dbReference>
<evidence type="ECO:0000313" key="3">
    <source>
        <dbReference type="EMBL" id="SHM74727.1"/>
    </source>
</evidence>
<dbReference type="STRING" id="388280.SAMN04488057_103185"/>
<feature type="domain" description="SMP-30/Gluconolactonase/LRE-like region" evidence="2">
    <location>
        <begin position="70"/>
        <end position="337"/>
    </location>
</feature>
<dbReference type="RefSeq" id="WP_073093641.1">
    <property type="nucleotide sequence ID" value="NZ_FRCY01000003.1"/>
</dbReference>
<sequence>MRKTLSSFLIILLMLACSSERKDLSAGGEGAAADNQENVLPLTIDMADEALKDIISPEAKARIVGRDFAWTEGPLWLEEEKMLLFSEIPANKVHSWREGEGIGVYLDPAGYTGSESRGGELGSNGLLLDPAGKLVLCQHGDRRMARMLAPISDPAPDFETIVGAYESNPFNSPNDAVYDRQGNLYFTDPPYGLEGNMDDPAKAIPFQGVYRFGRDGRLELLLDSISRPNGIAFLPGEKELIIANSDPNKPHWYIYQLDEDGKPATGRIFQDASKLVTGEPGLPDGLKVRGDGVVFATGPGGVWVFGPSGKYLGRLKLGELTSNVALNAQGDVLFVTADSYVVMIPLK</sequence>
<keyword evidence="4" id="KW-1185">Reference proteome</keyword>
<keyword evidence="1" id="KW-0378">Hydrolase</keyword>
<dbReference type="PANTHER" id="PTHR47572">
    <property type="entry name" value="LIPOPROTEIN-RELATED"/>
    <property type="match status" value="1"/>
</dbReference>
<dbReference type="AlphaFoldDB" id="A0A1M7LA21"/>
<dbReference type="EMBL" id="FRCY01000003">
    <property type="protein sequence ID" value="SHM74727.1"/>
    <property type="molecule type" value="Genomic_DNA"/>
</dbReference>
<dbReference type="PANTHER" id="PTHR47572:SF4">
    <property type="entry name" value="LACTONASE DRP35"/>
    <property type="match status" value="1"/>
</dbReference>